<keyword evidence="2" id="KW-0732">Signal</keyword>
<accession>A0A7W7ZRU1</accession>
<dbReference type="Gene3D" id="2.60.40.10">
    <property type="entry name" value="Immunoglobulins"/>
    <property type="match status" value="2"/>
</dbReference>
<dbReference type="PANTHER" id="PTHR36453:SF1">
    <property type="entry name" value="RIGHT HANDED BETA HELIX DOMAIN-CONTAINING PROTEIN"/>
    <property type="match status" value="1"/>
</dbReference>
<feature type="chain" id="PRO_5031256650" description="Fibronectin type-III domain-containing protein" evidence="2">
    <location>
        <begin position="21"/>
        <end position="846"/>
    </location>
</feature>
<evidence type="ECO:0000313" key="4">
    <source>
        <dbReference type="EMBL" id="MBB5064589.1"/>
    </source>
</evidence>
<dbReference type="EMBL" id="JACHIO010000011">
    <property type="protein sequence ID" value="MBB5064589.1"/>
    <property type="molecule type" value="Genomic_DNA"/>
</dbReference>
<dbReference type="InterPro" id="IPR013783">
    <property type="entry name" value="Ig-like_fold"/>
</dbReference>
<dbReference type="CDD" id="cd00063">
    <property type="entry name" value="FN3"/>
    <property type="match status" value="2"/>
</dbReference>
<evidence type="ECO:0000256" key="2">
    <source>
        <dbReference type="SAM" id="SignalP"/>
    </source>
</evidence>
<sequence length="846" mass="90986">MTLRFSASLLAATFVLGAHAQVVHVSPTGNDKAHGTQTAPVRSLATALALARQTHEHTVELAGGVYRLSAPLILTSADSGLTLKAAAHENVTLSGGTRITGWKLTDARQSVRSARIPEEIAAPRQIYVDGVRASRAQGRSPVKLTMTETGYTADSDLLSHWRHPDDLEFVYTGGNALWGEPSVGLGSWTEPRCPMSAIHGREIEMAEPCWQNSTKRVMLPNGARSANLVGPASVGKQPTYIDNAYELLGTPGEFYFDRTTHMLFYTPRKGEDLHNADVEVPVLESLLELHGSVEEPVQHVTISGITFAYAAWQEPSTSEGFSEIQANYRVTTYNGAAKQALCTLVPGGTCPFAAWTPEPGNVSATFTDDLHFTRDTFTHLGAAGLSLSGGAHRDVIEGCVFTDISGNGLELAGVDKPMAPDVEFAIKNRIEDNLFRNVGAEFHGGIPIVVGYARFTHIAHNQIDHVPYAGISIGWGGWPDKIALPGVMNRSTGNVIERNRITHFMLKLSDGGGIYTQGRTGVTIADGEHVESNVIDDQFSTGHAIYTDNGSAMITVRGNVMFNTNHDNWGSRHKDYYDGGKGDSNDPLAIEGNWWEQGDPDTAAKQVIEKNNHTITAINQAPAELLEDAGLEAGFRDLITAPTPRTAPEAPTAVSAFETSTEAYITWRPPVFEGGAPIDHYTVRSSDGLQVTLPAEKFNKLAYARMPVKRASRPRTFTVTASNAHGSSVKSLPSNPVTASTAPISRPGVPQTVKAYVEGSRASIHFGDPKDNAEGITAYAVTIRPGGRRQVFTGRRTLTLEGRHVTFVTMDGLTPGTKYTFGVSAVNPLGEGEPAWSNDSADTSQP</sequence>
<dbReference type="PROSITE" id="PS50853">
    <property type="entry name" value="FN3"/>
    <property type="match status" value="2"/>
</dbReference>
<gene>
    <name evidence="4" type="ORF">HDF15_002947</name>
</gene>
<dbReference type="Gene3D" id="2.160.20.10">
    <property type="entry name" value="Single-stranded right-handed beta-helix, Pectin lyase-like"/>
    <property type="match status" value="2"/>
</dbReference>
<dbReference type="Proteomes" id="UP000584867">
    <property type="component" value="Unassembled WGS sequence"/>
</dbReference>
<feature type="domain" description="Fibronectin type-III" evidence="3">
    <location>
        <begin position="746"/>
        <end position="846"/>
    </location>
</feature>
<protein>
    <recommendedName>
        <fullName evidence="3">Fibronectin type-III domain-containing protein</fullName>
    </recommendedName>
</protein>
<dbReference type="RefSeq" id="WP_184256598.1">
    <property type="nucleotide sequence ID" value="NZ_JACHIO010000011.1"/>
</dbReference>
<dbReference type="Pfam" id="PF00041">
    <property type="entry name" value="fn3"/>
    <property type="match status" value="1"/>
</dbReference>
<dbReference type="SUPFAM" id="SSF49265">
    <property type="entry name" value="Fibronectin type III"/>
    <property type="match status" value="1"/>
</dbReference>
<dbReference type="AlphaFoldDB" id="A0A7W7ZRU1"/>
<dbReference type="SMART" id="SM00710">
    <property type="entry name" value="PbH1"/>
    <property type="match status" value="6"/>
</dbReference>
<dbReference type="InterPro" id="IPR006626">
    <property type="entry name" value="PbH1"/>
</dbReference>
<feature type="domain" description="Fibronectin type-III" evidence="3">
    <location>
        <begin position="647"/>
        <end position="744"/>
    </location>
</feature>
<dbReference type="InterPro" id="IPR012334">
    <property type="entry name" value="Pectin_lyas_fold"/>
</dbReference>
<comment type="caution">
    <text evidence="4">The sequence shown here is derived from an EMBL/GenBank/DDBJ whole genome shotgun (WGS) entry which is preliminary data.</text>
</comment>
<name>A0A7W7ZRU1_9BACT</name>
<dbReference type="InterPro" id="IPR011050">
    <property type="entry name" value="Pectin_lyase_fold/virulence"/>
</dbReference>
<feature type="region of interest" description="Disordered" evidence="1">
    <location>
        <begin position="725"/>
        <end position="746"/>
    </location>
</feature>
<dbReference type="SMART" id="SM00060">
    <property type="entry name" value="FN3"/>
    <property type="match status" value="2"/>
</dbReference>
<reference evidence="4 5" key="1">
    <citation type="submission" date="2020-08" db="EMBL/GenBank/DDBJ databases">
        <title>Genomic Encyclopedia of Type Strains, Phase IV (KMG-V): Genome sequencing to study the core and pangenomes of soil and plant-associated prokaryotes.</title>
        <authorList>
            <person name="Whitman W."/>
        </authorList>
    </citation>
    <scope>NUCLEOTIDE SEQUENCE [LARGE SCALE GENOMIC DNA]</scope>
    <source>
        <strain evidence="4 5">X5P3</strain>
    </source>
</reference>
<proteinExistence type="predicted"/>
<dbReference type="PANTHER" id="PTHR36453">
    <property type="entry name" value="SECRETED PROTEIN-RELATED"/>
    <property type="match status" value="1"/>
</dbReference>
<feature type="compositionally biased region" description="Polar residues" evidence="1">
    <location>
        <begin position="725"/>
        <end position="743"/>
    </location>
</feature>
<feature type="signal peptide" evidence="2">
    <location>
        <begin position="1"/>
        <end position="20"/>
    </location>
</feature>
<dbReference type="InterPro" id="IPR003961">
    <property type="entry name" value="FN3_dom"/>
</dbReference>
<dbReference type="InterPro" id="IPR036116">
    <property type="entry name" value="FN3_sf"/>
</dbReference>
<evidence type="ECO:0000313" key="5">
    <source>
        <dbReference type="Proteomes" id="UP000584867"/>
    </source>
</evidence>
<dbReference type="SUPFAM" id="SSF51126">
    <property type="entry name" value="Pectin lyase-like"/>
    <property type="match status" value="1"/>
</dbReference>
<evidence type="ECO:0000259" key="3">
    <source>
        <dbReference type="PROSITE" id="PS50853"/>
    </source>
</evidence>
<organism evidence="4 5">
    <name type="scientific">Granulicella mallensis</name>
    <dbReference type="NCBI Taxonomy" id="940614"/>
    <lineage>
        <taxon>Bacteria</taxon>
        <taxon>Pseudomonadati</taxon>
        <taxon>Acidobacteriota</taxon>
        <taxon>Terriglobia</taxon>
        <taxon>Terriglobales</taxon>
        <taxon>Acidobacteriaceae</taxon>
        <taxon>Granulicella</taxon>
    </lineage>
</organism>
<evidence type="ECO:0000256" key="1">
    <source>
        <dbReference type="SAM" id="MobiDB-lite"/>
    </source>
</evidence>